<evidence type="ECO:0000313" key="1">
    <source>
        <dbReference type="EMBL" id="MCR6095804.1"/>
    </source>
</evidence>
<evidence type="ECO:0000313" key="2">
    <source>
        <dbReference type="Proteomes" id="UP001057753"/>
    </source>
</evidence>
<organism evidence="1 2">
    <name type="scientific">Salipaludibacillus agaradhaerens</name>
    <name type="common">Bacillus agaradhaerens</name>
    <dbReference type="NCBI Taxonomy" id="76935"/>
    <lineage>
        <taxon>Bacteria</taxon>
        <taxon>Bacillati</taxon>
        <taxon>Bacillota</taxon>
        <taxon>Bacilli</taxon>
        <taxon>Bacillales</taxon>
        <taxon>Bacillaceae</taxon>
    </lineage>
</organism>
<comment type="caution">
    <text evidence="1">The sequence shown here is derived from an EMBL/GenBank/DDBJ whole genome shotgun (WGS) entry which is preliminary data.</text>
</comment>
<keyword evidence="2" id="KW-1185">Reference proteome</keyword>
<dbReference type="EMBL" id="JABXYM010000001">
    <property type="protein sequence ID" value="MCR6095804.1"/>
    <property type="molecule type" value="Genomic_DNA"/>
</dbReference>
<dbReference type="RefSeq" id="WP_257820540.1">
    <property type="nucleotide sequence ID" value="NZ_JABXYM010000001.1"/>
</dbReference>
<reference evidence="1" key="1">
    <citation type="submission" date="2020-06" db="EMBL/GenBank/DDBJ databases">
        <title>Insight into the genomes of haloalkaliphilic bacilli from Kenyan soda lakes.</title>
        <authorList>
            <person name="Mwirichia R."/>
            <person name="Villamizar G.C."/>
            <person name="Poehlein A."/>
            <person name="Mugweru J."/>
            <person name="Kipnyargis A."/>
            <person name="Kiplimo D."/>
            <person name="Orwa P."/>
            <person name="Daniel R."/>
        </authorList>
    </citation>
    <scope>NUCLEOTIDE SEQUENCE</scope>
    <source>
        <strain evidence="1">B1096_S55</strain>
    </source>
</reference>
<gene>
    <name evidence="1" type="ORF">HXA33_04540</name>
</gene>
<dbReference type="Proteomes" id="UP001057753">
    <property type="component" value="Unassembled WGS sequence"/>
</dbReference>
<dbReference type="AlphaFoldDB" id="A0A9Q4AZZ9"/>
<sequence length="82" mass="9672">MGYIPPVKDEQMIVYASRHTEPKPMITGPTPLENTEFFDVLARRSEERDFMLNYTKEERLKQKAIKEEQRFTGKGTMFDQTV</sequence>
<proteinExistence type="predicted"/>
<accession>A0A9Q4AZZ9</accession>
<protein>
    <submittedName>
        <fullName evidence="1">Uncharacterized protein</fullName>
    </submittedName>
</protein>
<name>A0A9Q4AZZ9_SALAG</name>